<evidence type="ECO:0000313" key="3">
    <source>
        <dbReference type="EMBL" id="TWT51717.1"/>
    </source>
</evidence>
<dbReference type="EMBL" id="SIHI01000011">
    <property type="protein sequence ID" value="TWT51717.1"/>
    <property type="molecule type" value="Genomic_DNA"/>
</dbReference>
<dbReference type="Gene3D" id="1.20.1600.10">
    <property type="entry name" value="Outer membrane efflux proteins (OEP)"/>
    <property type="match status" value="1"/>
</dbReference>
<dbReference type="AlphaFoldDB" id="A0A5C5WM78"/>
<accession>A0A5C5WM78</accession>
<organism evidence="3 4">
    <name type="scientific">Thalassoglobus neptunius</name>
    <dbReference type="NCBI Taxonomy" id="1938619"/>
    <lineage>
        <taxon>Bacteria</taxon>
        <taxon>Pseudomonadati</taxon>
        <taxon>Planctomycetota</taxon>
        <taxon>Planctomycetia</taxon>
        <taxon>Planctomycetales</taxon>
        <taxon>Planctomycetaceae</taxon>
        <taxon>Thalassoglobus</taxon>
    </lineage>
</organism>
<dbReference type="GO" id="GO:0015562">
    <property type="term" value="F:efflux transmembrane transporter activity"/>
    <property type="evidence" value="ECO:0007669"/>
    <property type="project" value="InterPro"/>
</dbReference>
<name>A0A5C5WM78_9PLAN</name>
<proteinExistence type="inferred from homology"/>
<reference evidence="3 4" key="1">
    <citation type="submission" date="2019-02" db="EMBL/GenBank/DDBJ databases">
        <title>Deep-cultivation of Planctomycetes and their phenomic and genomic characterization uncovers novel biology.</title>
        <authorList>
            <person name="Wiegand S."/>
            <person name="Jogler M."/>
            <person name="Boedeker C."/>
            <person name="Pinto D."/>
            <person name="Vollmers J."/>
            <person name="Rivas-Marin E."/>
            <person name="Kohn T."/>
            <person name="Peeters S.H."/>
            <person name="Heuer A."/>
            <person name="Rast P."/>
            <person name="Oberbeckmann S."/>
            <person name="Bunk B."/>
            <person name="Jeske O."/>
            <person name="Meyerdierks A."/>
            <person name="Storesund J.E."/>
            <person name="Kallscheuer N."/>
            <person name="Luecker S."/>
            <person name="Lage O.M."/>
            <person name="Pohl T."/>
            <person name="Merkel B.J."/>
            <person name="Hornburger P."/>
            <person name="Mueller R.-W."/>
            <person name="Bruemmer F."/>
            <person name="Labrenz M."/>
            <person name="Spormann A.M."/>
            <person name="Op Den Camp H."/>
            <person name="Overmann J."/>
            <person name="Amann R."/>
            <person name="Jetten M.S.M."/>
            <person name="Mascher T."/>
            <person name="Medema M.H."/>
            <person name="Devos D.P."/>
            <person name="Kaster A.-K."/>
            <person name="Ovreas L."/>
            <person name="Rohde M."/>
            <person name="Galperin M.Y."/>
            <person name="Jogler C."/>
        </authorList>
    </citation>
    <scope>NUCLEOTIDE SEQUENCE [LARGE SCALE GENOMIC DNA]</scope>
    <source>
        <strain evidence="3 4">KOR42</strain>
    </source>
</reference>
<sequence>MPTVIQGPLKEYSVARSRTTESRRLSSVVLALSVSMLLATGCASRGNTSRQALKMTPPSSVAVDAEEPKSPVRTVAYQESSHRTDDESSSPIFKPVIVAPVENIDGRDAQQSSSGISLGELEAMALASHPAIRRQRSLIQAQRGDWQQAGLPFNPVAQYQSEEIGNESASGLHSLQLSQKWVTANKLTLAQNVQAAEVSRQQAEALVAELQILTEVRSAFATALVAQERVRQTSELLIVAKQSVESVEKMLEAQEVSRIALLQAQTALDQVQLAAENADTRLSMARRRLTAAVGTDSLRIEHLAGQLPTDLPEEPWSLLLSEITATSPELARAGSDLDRARRSLQLACAQVVPNVTTQLGVGYDGGTDNTFAMVGVSVPIPIWNRNEGNINRARAEISAASNNIQRLQLDLEQRLADATGRYRIARQRVHKLQESIIPRAEKTLEFSRQAFTAGETSFLELLTVQRTLSQTRLSRLDAIEQAQTAASEIDGMLVSLSN</sequence>
<dbReference type="PANTHER" id="PTHR30203">
    <property type="entry name" value="OUTER MEMBRANE CATION EFFLUX PROTEIN"/>
    <property type="match status" value="1"/>
</dbReference>
<dbReference type="InterPro" id="IPR010131">
    <property type="entry name" value="MdtP/NodT-like"/>
</dbReference>
<dbReference type="SUPFAM" id="SSF56954">
    <property type="entry name" value="Outer membrane efflux proteins (OEP)"/>
    <property type="match status" value="1"/>
</dbReference>
<dbReference type="InterPro" id="IPR003423">
    <property type="entry name" value="OMP_efflux"/>
</dbReference>
<keyword evidence="4" id="KW-1185">Reference proteome</keyword>
<dbReference type="Pfam" id="PF02321">
    <property type="entry name" value="OEP"/>
    <property type="match status" value="1"/>
</dbReference>
<evidence type="ECO:0000256" key="2">
    <source>
        <dbReference type="SAM" id="MobiDB-lite"/>
    </source>
</evidence>
<gene>
    <name evidence="3" type="primary">czcC_2</name>
    <name evidence="3" type="ORF">KOR42_34040</name>
</gene>
<feature type="region of interest" description="Disordered" evidence="2">
    <location>
        <begin position="46"/>
        <end position="72"/>
    </location>
</feature>
<protein>
    <submittedName>
        <fullName evidence="3">Cobalt-zinc-cadmium resistance protein CzcC</fullName>
    </submittedName>
</protein>
<dbReference type="Proteomes" id="UP000317243">
    <property type="component" value="Unassembled WGS sequence"/>
</dbReference>
<evidence type="ECO:0000256" key="1">
    <source>
        <dbReference type="ARBA" id="ARBA00007613"/>
    </source>
</evidence>
<dbReference type="PANTHER" id="PTHR30203:SF24">
    <property type="entry name" value="BLR4935 PROTEIN"/>
    <property type="match status" value="1"/>
</dbReference>
<comment type="caution">
    <text evidence="3">The sequence shown here is derived from an EMBL/GenBank/DDBJ whole genome shotgun (WGS) entry which is preliminary data.</text>
</comment>
<comment type="similarity">
    <text evidence="1">Belongs to the outer membrane factor (OMF) (TC 1.B.17) family.</text>
</comment>
<evidence type="ECO:0000313" key="4">
    <source>
        <dbReference type="Proteomes" id="UP000317243"/>
    </source>
</evidence>